<sequence length="57" mass="6529">MLGRAVPGCVYNVYTNFPRAMIFVLIVYSPHTHVYECLCWVLCIGYGYSHQGRTTLN</sequence>
<accession>A0A8R7TIR7</accession>
<keyword evidence="2" id="KW-1185">Reference proteome</keyword>
<reference evidence="1" key="3">
    <citation type="submission" date="2022-06" db="UniProtKB">
        <authorList>
            <consortium name="EnsemblPlants"/>
        </authorList>
    </citation>
    <scope>IDENTIFICATION</scope>
</reference>
<reference evidence="2" key="1">
    <citation type="journal article" date="2013" name="Nature">
        <title>Draft genome of the wheat A-genome progenitor Triticum urartu.</title>
        <authorList>
            <person name="Ling H.Q."/>
            <person name="Zhao S."/>
            <person name="Liu D."/>
            <person name="Wang J."/>
            <person name="Sun H."/>
            <person name="Zhang C."/>
            <person name="Fan H."/>
            <person name="Li D."/>
            <person name="Dong L."/>
            <person name="Tao Y."/>
            <person name="Gao C."/>
            <person name="Wu H."/>
            <person name="Li Y."/>
            <person name="Cui Y."/>
            <person name="Guo X."/>
            <person name="Zheng S."/>
            <person name="Wang B."/>
            <person name="Yu K."/>
            <person name="Liang Q."/>
            <person name="Yang W."/>
            <person name="Lou X."/>
            <person name="Chen J."/>
            <person name="Feng M."/>
            <person name="Jian J."/>
            <person name="Zhang X."/>
            <person name="Luo G."/>
            <person name="Jiang Y."/>
            <person name="Liu J."/>
            <person name="Wang Z."/>
            <person name="Sha Y."/>
            <person name="Zhang B."/>
            <person name="Wu H."/>
            <person name="Tang D."/>
            <person name="Shen Q."/>
            <person name="Xue P."/>
            <person name="Zou S."/>
            <person name="Wang X."/>
            <person name="Liu X."/>
            <person name="Wang F."/>
            <person name="Yang Y."/>
            <person name="An X."/>
            <person name="Dong Z."/>
            <person name="Zhang K."/>
            <person name="Zhang X."/>
            <person name="Luo M.C."/>
            <person name="Dvorak J."/>
            <person name="Tong Y."/>
            <person name="Wang J."/>
            <person name="Yang H."/>
            <person name="Li Z."/>
            <person name="Wang D."/>
            <person name="Zhang A."/>
            <person name="Wang J."/>
        </authorList>
    </citation>
    <scope>NUCLEOTIDE SEQUENCE</scope>
    <source>
        <strain evidence="2">cv. G1812</strain>
    </source>
</reference>
<dbReference type="Proteomes" id="UP000015106">
    <property type="component" value="Chromosome 2"/>
</dbReference>
<reference evidence="1" key="2">
    <citation type="submission" date="2018-03" db="EMBL/GenBank/DDBJ databases">
        <title>The Triticum urartu genome reveals the dynamic nature of wheat genome evolution.</title>
        <authorList>
            <person name="Ling H."/>
            <person name="Ma B."/>
            <person name="Shi X."/>
            <person name="Liu H."/>
            <person name="Dong L."/>
            <person name="Sun H."/>
            <person name="Cao Y."/>
            <person name="Gao Q."/>
            <person name="Zheng S."/>
            <person name="Li Y."/>
            <person name="Yu Y."/>
            <person name="Du H."/>
            <person name="Qi M."/>
            <person name="Li Y."/>
            <person name="Yu H."/>
            <person name="Cui Y."/>
            <person name="Wang N."/>
            <person name="Chen C."/>
            <person name="Wu H."/>
            <person name="Zhao Y."/>
            <person name="Zhang J."/>
            <person name="Li Y."/>
            <person name="Zhou W."/>
            <person name="Zhang B."/>
            <person name="Hu W."/>
            <person name="Eijk M."/>
            <person name="Tang J."/>
            <person name="Witsenboer H."/>
            <person name="Zhao S."/>
            <person name="Li Z."/>
            <person name="Zhang A."/>
            <person name="Wang D."/>
            <person name="Liang C."/>
        </authorList>
    </citation>
    <scope>NUCLEOTIDE SEQUENCE [LARGE SCALE GENOMIC DNA]</scope>
    <source>
        <strain evidence="1">cv. G1812</strain>
    </source>
</reference>
<dbReference type="Gramene" id="TuG1812G0200003378.01.T01">
    <property type="protein sequence ID" value="TuG1812G0200003378.01.T01.cds306896"/>
    <property type="gene ID" value="TuG1812G0200003378.01"/>
</dbReference>
<dbReference type="EnsemblPlants" id="TuG1812G0200003378.01.T01">
    <property type="protein sequence ID" value="TuG1812G0200003378.01.T01.cds306896"/>
    <property type="gene ID" value="TuG1812G0200003378.01"/>
</dbReference>
<evidence type="ECO:0000313" key="2">
    <source>
        <dbReference type="Proteomes" id="UP000015106"/>
    </source>
</evidence>
<protein>
    <submittedName>
        <fullName evidence="1">Uncharacterized protein</fullName>
    </submittedName>
</protein>
<name>A0A8R7TIR7_TRIUA</name>
<organism evidence="1 2">
    <name type="scientific">Triticum urartu</name>
    <name type="common">Red wild einkorn</name>
    <name type="synonym">Crithodium urartu</name>
    <dbReference type="NCBI Taxonomy" id="4572"/>
    <lineage>
        <taxon>Eukaryota</taxon>
        <taxon>Viridiplantae</taxon>
        <taxon>Streptophyta</taxon>
        <taxon>Embryophyta</taxon>
        <taxon>Tracheophyta</taxon>
        <taxon>Spermatophyta</taxon>
        <taxon>Magnoliopsida</taxon>
        <taxon>Liliopsida</taxon>
        <taxon>Poales</taxon>
        <taxon>Poaceae</taxon>
        <taxon>BOP clade</taxon>
        <taxon>Pooideae</taxon>
        <taxon>Triticodae</taxon>
        <taxon>Triticeae</taxon>
        <taxon>Triticinae</taxon>
        <taxon>Triticum</taxon>
    </lineage>
</organism>
<dbReference type="AlphaFoldDB" id="A0A8R7TIR7"/>
<proteinExistence type="predicted"/>
<evidence type="ECO:0000313" key="1">
    <source>
        <dbReference type="EnsemblPlants" id="TuG1812G0200003378.01.T01.cds306896"/>
    </source>
</evidence>